<evidence type="ECO:0000256" key="5">
    <source>
        <dbReference type="SAM" id="MobiDB-lite"/>
    </source>
</evidence>
<accession>A0A6L6X451</accession>
<evidence type="ECO:0000256" key="2">
    <source>
        <dbReference type="ARBA" id="ARBA00022741"/>
    </source>
</evidence>
<dbReference type="InterPro" id="IPR027417">
    <property type="entry name" value="P-loop_NTPase"/>
</dbReference>
<evidence type="ECO:0000313" key="8">
    <source>
        <dbReference type="Proteomes" id="UP000483802"/>
    </source>
</evidence>
<comment type="caution">
    <text evidence="7">The sequence shown here is derived from an EMBL/GenBank/DDBJ whole genome shotgun (WGS) entry which is preliminary data.</text>
</comment>
<dbReference type="GO" id="GO:0043215">
    <property type="term" value="P:daunorubicin transport"/>
    <property type="evidence" value="ECO:0007669"/>
    <property type="project" value="InterPro"/>
</dbReference>
<keyword evidence="8" id="KW-1185">Reference proteome</keyword>
<dbReference type="GO" id="GO:1900753">
    <property type="term" value="P:doxorubicin transport"/>
    <property type="evidence" value="ECO:0007669"/>
    <property type="project" value="InterPro"/>
</dbReference>
<dbReference type="InterPro" id="IPR017871">
    <property type="entry name" value="ABC_transporter-like_CS"/>
</dbReference>
<name>A0A6L6X451_9ACTN</name>
<dbReference type="SUPFAM" id="SSF52540">
    <property type="entry name" value="P-loop containing nucleoside triphosphate hydrolases"/>
    <property type="match status" value="1"/>
</dbReference>
<gene>
    <name evidence="7" type="ORF">GPA10_28255</name>
</gene>
<evidence type="ECO:0000313" key="7">
    <source>
        <dbReference type="EMBL" id="MVO88551.1"/>
    </source>
</evidence>
<feature type="compositionally biased region" description="Basic residues" evidence="5">
    <location>
        <begin position="1"/>
        <end position="31"/>
    </location>
</feature>
<dbReference type="Proteomes" id="UP000483802">
    <property type="component" value="Unassembled WGS sequence"/>
</dbReference>
<feature type="region of interest" description="Disordered" evidence="5">
    <location>
        <begin position="1"/>
        <end position="45"/>
    </location>
</feature>
<dbReference type="NCBIfam" id="TIGR01188">
    <property type="entry name" value="drrA"/>
    <property type="match status" value="1"/>
</dbReference>
<dbReference type="PROSITE" id="PS50893">
    <property type="entry name" value="ABC_TRANSPORTER_2"/>
    <property type="match status" value="1"/>
</dbReference>
<dbReference type="GO" id="GO:0016887">
    <property type="term" value="F:ATP hydrolysis activity"/>
    <property type="evidence" value="ECO:0007669"/>
    <property type="project" value="InterPro"/>
</dbReference>
<dbReference type="SMART" id="SM00382">
    <property type="entry name" value="AAA"/>
    <property type="match status" value="1"/>
</dbReference>
<dbReference type="InterPro" id="IPR003439">
    <property type="entry name" value="ABC_transporter-like_ATP-bd"/>
</dbReference>
<comment type="subcellular location">
    <subcellularLocation>
        <location evidence="1">Cell membrane</location>
        <topology evidence="1">Peripheral membrane protein</topology>
        <orientation evidence="1">Cytoplasmic side</orientation>
    </subcellularLocation>
</comment>
<dbReference type="GO" id="GO:0005524">
    <property type="term" value="F:ATP binding"/>
    <property type="evidence" value="ECO:0007669"/>
    <property type="project" value="UniProtKB-KW"/>
</dbReference>
<proteinExistence type="inferred from homology"/>
<keyword evidence="3 7" id="KW-0067">ATP-binding</keyword>
<evidence type="ECO:0000256" key="4">
    <source>
        <dbReference type="ARBA" id="ARBA00049985"/>
    </source>
</evidence>
<keyword evidence="2" id="KW-0547">Nucleotide-binding</keyword>
<evidence type="ECO:0000259" key="6">
    <source>
        <dbReference type="PROSITE" id="PS50893"/>
    </source>
</evidence>
<dbReference type="InterPro" id="IPR003593">
    <property type="entry name" value="AAA+_ATPase"/>
</dbReference>
<evidence type="ECO:0000256" key="1">
    <source>
        <dbReference type="ARBA" id="ARBA00004413"/>
    </source>
</evidence>
<protein>
    <submittedName>
        <fullName evidence="7">ATP-binding cassette domain-containing protein</fullName>
    </submittedName>
</protein>
<dbReference type="Gene3D" id="3.40.50.300">
    <property type="entry name" value="P-loop containing nucleotide triphosphate hydrolases"/>
    <property type="match status" value="1"/>
</dbReference>
<dbReference type="Pfam" id="PF00005">
    <property type="entry name" value="ABC_tran"/>
    <property type="match status" value="1"/>
</dbReference>
<dbReference type="PROSITE" id="PS00211">
    <property type="entry name" value="ABC_TRANSPORTER_1"/>
    <property type="match status" value="1"/>
</dbReference>
<dbReference type="PANTHER" id="PTHR43582:SF5">
    <property type="entry name" value="ABC TRANSPORTER"/>
    <property type="match status" value="1"/>
</dbReference>
<sequence length="370" mass="40556">MGRGRRAGRRRAGRRGALPHRHERPAPRRRTPVNTLPAPAAGHRATRAANGAAVLAEDLTRTYGTRQAVTGLDLTVPTGRTFGFLGPNGAGKSTTIGMLCTLLRPTSGRALVAGYDVTREPHEVRRRIGLVFQESTLDVDLTAMETLRFHADLFGIPRRRRLDAIMDMLELVELAERRHAPVRTFSGGMRRRLEIARGLLHTPRVLFLDEPTTGLDPQTRAAIWDHLRRLREERDVTVFLTTHQLEEAEHCDRIAIMDEGELVADGTPAALKAVVGSDLITVRTADDPAAALAVREHLGLEAETDTDGLRIRVADGAAWVPRICGALPLTVHSLTVTPPTLDDAFLHYTGRTIREADSKPAGPAIPAPRR</sequence>
<reference evidence="7 8" key="1">
    <citation type="submission" date="2019-11" db="EMBL/GenBank/DDBJ databases">
        <title>Streptomyces typhae sp. nov., a novel endophytic actinomycete isolated from the root of cattail pollen (Typha angustifolia L.).</title>
        <authorList>
            <person name="Peng C."/>
        </authorList>
    </citation>
    <scope>NUCLEOTIDE SEQUENCE [LARGE SCALE GENOMIC DNA]</scope>
    <source>
        <strain evidence="8">p1417</strain>
    </source>
</reference>
<evidence type="ECO:0000256" key="3">
    <source>
        <dbReference type="ARBA" id="ARBA00022840"/>
    </source>
</evidence>
<comment type="similarity">
    <text evidence="4">Belongs to the ABC transporter superfamily. Drug exporter-1 (DrugE1) (TC 3.A.1.105) family.</text>
</comment>
<dbReference type="AlphaFoldDB" id="A0A6L6X451"/>
<dbReference type="PANTHER" id="PTHR43582">
    <property type="entry name" value="LINEARMYCIN RESISTANCE ATP-BINDING PROTEIN LNRL"/>
    <property type="match status" value="1"/>
</dbReference>
<organism evidence="7 8">
    <name type="scientific">Streptomyces typhae</name>
    <dbReference type="NCBI Taxonomy" id="2681492"/>
    <lineage>
        <taxon>Bacteria</taxon>
        <taxon>Bacillati</taxon>
        <taxon>Actinomycetota</taxon>
        <taxon>Actinomycetes</taxon>
        <taxon>Kitasatosporales</taxon>
        <taxon>Streptomycetaceae</taxon>
        <taxon>Streptomyces</taxon>
    </lineage>
</organism>
<dbReference type="EMBL" id="WPNZ01000017">
    <property type="protein sequence ID" value="MVO88551.1"/>
    <property type="molecule type" value="Genomic_DNA"/>
</dbReference>
<feature type="domain" description="ABC transporter" evidence="6">
    <location>
        <begin position="54"/>
        <end position="284"/>
    </location>
</feature>
<dbReference type="InterPro" id="IPR005894">
    <property type="entry name" value="DrrA"/>
</dbReference>
<dbReference type="GO" id="GO:0005886">
    <property type="term" value="C:plasma membrane"/>
    <property type="evidence" value="ECO:0007669"/>
    <property type="project" value="UniProtKB-SubCell"/>
</dbReference>